<dbReference type="EMBL" id="BJCC01000042">
    <property type="protein sequence ID" value="GCF95840.1"/>
    <property type="molecule type" value="Genomic_DNA"/>
</dbReference>
<dbReference type="EC" id="2.7.1.15" evidence="2 13"/>
<dbReference type="RefSeq" id="WP_146624212.1">
    <property type="nucleotide sequence ID" value="NZ_BJCC01000042.1"/>
</dbReference>
<accession>A0A4P5PCI9</accession>
<proteinExistence type="inferred from homology"/>
<comment type="function">
    <text evidence="13">Catalyzes the phosphorylation of ribose at O-5 in a reaction requiring ATP and magnesium. The resulting D-ribose-5-phosphate can then be used either for sythesis of nucleotides, histidine, and tryptophan, or as a component of the pentose phosphate pathway.</text>
</comment>
<comment type="activity regulation">
    <text evidence="13">Activated by a monovalent cation that binds near, but not in, the active site. The most likely occupant of the site in vivo is potassium. Ion binding induces a conformational change that may alter substrate affinity.</text>
</comment>
<comment type="similarity">
    <text evidence="13">Belongs to the carbohydrate kinase PfkB family. Ribokinase subfamily.</text>
</comment>
<evidence type="ECO:0000256" key="12">
    <source>
        <dbReference type="ARBA" id="ARBA00023277"/>
    </source>
</evidence>
<feature type="binding site" evidence="13">
    <location>
        <begin position="39"/>
        <end position="43"/>
    </location>
    <ligand>
        <name>substrate</name>
    </ligand>
</feature>
<evidence type="ECO:0000256" key="2">
    <source>
        <dbReference type="ARBA" id="ARBA00012035"/>
    </source>
</evidence>
<dbReference type="UniPathway" id="UPA00916">
    <property type="reaction ID" value="UER00889"/>
</dbReference>
<feature type="binding site" evidence="13">
    <location>
        <begin position="252"/>
        <end position="253"/>
    </location>
    <ligand>
        <name>ATP</name>
        <dbReference type="ChEBI" id="CHEBI:30616"/>
    </ligand>
</feature>
<evidence type="ECO:0000256" key="1">
    <source>
        <dbReference type="ARBA" id="ARBA00005380"/>
    </source>
</evidence>
<comment type="subcellular location">
    <subcellularLocation>
        <location evidence="13">Cytoplasm</location>
    </subcellularLocation>
</comment>
<feature type="binding site" evidence="13">
    <location>
        <begin position="11"/>
        <end position="13"/>
    </location>
    <ligand>
        <name>substrate</name>
    </ligand>
</feature>
<evidence type="ECO:0000256" key="3">
    <source>
        <dbReference type="ARBA" id="ARBA00016943"/>
    </source>
</evidence>
<keyword evidence="9 13" id="KW-0067">ATP-binding</keyword>
<feature type="binding site" evidence="13">
    <location>
        <position position="140"/>
    </location>
    <ligand>
        <name>substrate</name>
    </ligand>
</feature>
<evidence type="ECO:0000256" key="8">
    <source>
        <dbReference type="ARBA" id="ARBA00022777"/>
    </source>
</evidence>
<evidence type="ECO:0000313" key="15">
    <source>
        <dbReference type="EMBL" id="GCF95840.1"/>
    </source>
</evidence>
<dbReference type="InterPro" id="IPR011611">
    <property type="entry name" value="PfkB_dom"/>
</dbReference>
<gene>
    <name evidence="15" type="primary">rbsK_2</name>
    <name evidence="13" type="synonym">rbsK</name>
    <name evidence="15" type="ORF">NRIC_37310</name>
</gene>
<feature type="binding site" evidence="13">
    <location>
        <position position="289"/>
    </location>
    <ligand>
        <name>K(+)</name>
        <dbReference type="ChEBI" id="CHEBI:29103"/>
    </ligand>
</feature>
<keyword evidence="6 13" id="KW-0479">Metal-binding</keyword>
<comment type="catalytic activity">
    <reaction evidence="13">
        <text>D-ribose + ATP = D-ribose 5-phosphate + ADP + H(+)</text>
        <dbReference type="Rhea" id="RHEA:13697"/>
        <dbReference type="ChEBI" id="CHEBI:15378"/>
        <dbReference type="ChEBI" id="CHEBI:30616"/>
        <dbReference type="ChEBI" id="CHEBI:47013"/>
        <dbReference type="ChEBI" id="CHEBI:78346"/>
        <dbReference type="ChEBI" id="CHEBI:456216"/>
        <dbReference type="EC" id="2.7.1.15"/>
    </reaction>
</comment>
<dbReference type="InterPro" id="IPR002139">
    <property type="entry name" value="Ribo/fructo_kinase"/>
</dbReference>
<organism evidence="15 16">
    <name type="scientific">Enterococcus florum</name>
    <dbReference type="NCBI Taxonomy" id="2480627"/>
    <lineage>
        <taxon>Bacteria</taxon>
        <taxon>Bacillati</taxon>
        <taxon>Bacillota</taxon>
        <taxon>Bacilli</taxon>
        <taxon>Lactobacillales</taxon>
        <taxon>Enterococcaceae</taxon>
        <taxon>Enterococcus</taxon>
    </lineage>
</organism>
<evidence type="ECO:0000256" key="11">
    <source>
        <dbReference type="ARBA" id="ARBA00022958"/>
    </source>
</evidence>
<keyword evidence="8 13" id="KW-0418">Kinase</keyword>
<comment type="caution">
    <text evidence="13">Lacks conserved residue(s) required for the propagation of feature annotation.</text>
</comment>
<feature type="binding site" evidence="13">
    <location>
        <position position="185"/>
    </location>
    <ligand>
        <name>ATP</name>
        <dbReference type="ChEBI" id="CHEBI:30616"/>
    </ligand>
</feature>
<keyword evidence="12 13" id="KW-0119">Carbohydrate metabolism</keyword>
<comment type="pathway">
    <text evidence="13">Carbohydrate metabolism; D-ribose degradation; D-ribose 5-phosphate from beta-D-ribopyranose: step 2/2.</text>
</comment>
<dbReference type="FunFam" id="3.40.1190.20:FF:000012">
    <property type="entry name" value="Ribokinase"/>
    <property type="match status" value="1"/>
</dbReference>
<feature type="active site" description="Proton acceptor" evidence="13">
    <location>
        <position position="253"/>
    </location>
</feature>
<dbReference type="PRINTS" id="PR00990">
    <property type="entry name" value="RIBOKINASE"/>
</dbReference>
<evidence type="ECO:0000256" key="4">
    <source>
        <dbReference type="ARBA" id="ARBA00022490"/>
    </source>
</evidence>
<dbReference type="GO" id="GO:0046872">
    <property type="term" value="F:metal ion binding"/>
    <property type="evidence" value="ECO:0007669"/>
    <property type="project" value="UniProtKB-KW"/>
</dbReference>
<dbReference type="InterPro" id="IPR011877">
    <property type="entry name" value="Ribokinase"/>
</dbReference>
<evidence type="ECO:0000256" key="7">
    <source>
        <dbReference type="ARBA" id="ARBA00022741"/>
    </source>
</evidence>
<dbReference type="PANTHER" id="PTHR10584:SF166">
    <property type="entry name" value="RIBOKINASE"/>
    <property type="match status" value="1"/>
</dbReference>
<dbReference type="GO" id="GO:0005524">
    <property type="term" value="F:ATP binding"/>
    <property type="evidence" value="ECO:0007669"/>
    <property type="project" value="UniProtKB-UniRule"/>
</dbReference>
<dbReference type="GO" id="GO:0004747">
    <property type="term" value="F:ribokinase activity"/>
    <property type="evidence" value="ECO:0007669"/>
    <property type="project" value="UniProtKB-UniRule"/>
</dbReference>
<comment type="similarity">
    <text evidence="1">Belongs to the carbohydrate kinase pfkB family.</text>
</comment>
<feature type="binding site" evidence="13">
    <location>
        <position position="284"/>
    </location>
    <ligand>
        <name>K(+)</name>
        <dbReference type="ChEBI" id="CHEBI:29103"/>
    </ligand>
</feature>
<evidence type="ECO:0000313" key="16">
    <source>
        <dbReference type="Proteomes" id="UP000290567"/>
    </source>
</evidence>
<dbReference type="Proteomes" id="UP000290567">
    <property type="component" value="Unassembled WGS sequence"/>
</dbReference>
<feature type="domain" description="Carbohydrate kinase PfkB" evidence="14">
    <location>
        <begin position="1"/>
        <end position="295"/>
    </location>
</feature>
<evidence type="ECO:0000256" key="9">
    <source>
        <dbReference type="ARBA" id="ARBA00022840"/>
    </source>
</evidence>
<feature type="binding site" evidence="13">
    <location>
        <position position="287"/>
    </location>
    <ligand>
        <name>K(+)</name>
        <dbReference type="ChEBI" id="CHEBI:29103"/>
    </ligand>
</feature>
<dbReference type="NCBIfam" id="TIGR02152">
    <property type="entry name" value="D_ribokin_bact"/>
    <property type="match status" value="1"/>
</dbReference>
<evidence type="ECO:0000256" key="10">
    <source>
        <dbReference type="ARBA" id="ARBA00022842"/>
    </source>
</evidence>
<dbReference type="OrthoDB" id="9775849at2"/>
<evidence type="ECO:0000256" key="6">
    <source>
        <dbReference type="ARBA" id="ARBA00022723"/>
    </source>
</evidence>
<sequence>MNHVTVVGSINLDTTLRVKKMARPGETIHTSTIFMSEGGKGANQAVAAKRAGARTAMIGAVGKDAAGEKMLNQLVQEGIDCQGVAVLEDTVTGQAFITVNDQGENSIMIHGGANVAFTPADVRRQKQCLQRSDFVIAQFESSIDSTIAAFQIARRCGIKTILNPAPARKKVPEELLSCTDLIVPNETETEIMTGVTIQDESSMVKAAEILHQLGIEAVIITLGSQGAFYDIEGKRGLVPAFSVQAVDTTAAGDTFIGAMSSILKKDFSNIQEAVCLGCKASSLAVQRLGAQPSIPFLDEML</sequence>
<evidence type="ECO:0000259" key="14">
    <source>
        <dbReference type="Pfam" id="PF00294"/>
    </source>
</evidence>
<keyword evidence="7 13" id="KW-0547">Nucleotide-binding</keyword>
<keyword evidence="5 13" id="KW-0808">Transferase</keyword>
<comment type="cofactor">
    <cofactor evidence="13">
        <name>Mg(2+)</name>
        <dbReference type="ChEBI" id="CHEBI:18420"/>
    </cofactor>
    <text evidence="13">Requires a divalent cation, most likely magnesium in vivo, as an electrophilic catalyst to aid phosphoryl group transfer. It is the chelate of the metal and the nucleotide that is the actual substrate.</text>
</comment>
<dbReference type="Gene3D" id="3.40.1190.20">
    <property type="match status" value="1"/>
</dbReference>
<dbReference type="PROSITE" id="PS00584">
    <property type="entry name" value="PFKB_KINASES_2"/>
    <property type="match status" value="1"/>
</dbReference>
<comment type="subunit">
    <text evidence="13">Homodimer.</text>
</comment>
<evidence type="ECO:0000256" key="5">
    <source>
        <dbReference type="ARBA" id="ARBA00022679"/>
    </source>
</evidence>
<evidence type="ECO:0000256" key="13">
    <source>
        <dbReference type="HAMAP-Rule" id="MF_01987"/>
    </source>
</evidence>
<keyword evidence="10 13" id="KW-0460">Magnesium</keyword>
<keyword evidence="16" id="KW-1185">Reference proteome</keyword>
<feature type="binding site" evidence="13">
    <location>
        <begin position="221"/>
        <end position="226"/>
    </location>
    <ligand>
        <name>ATP</name>
        <dbReference type="ChEBI" id="CHEBI:30616"/>
    </ligand>
</feature>
<keyword evidence="4 13" id="KW-0963">Cytoplasm</keyword>
<keyword evidence="11 13" id="KW-0630">Potassium</keyword>
<feature type="binding site" evidence="13">
    <location>
        <position position="293"/>
    </location>
    <ligand>
        <name>K(+)</name>
        <dbReference type="ChEBI" id="CHEBI:29103"/>
    </ligand>
</feature>
<feature type="binding site" evidence="13">
    <location>
        <position position="247"/>
    </location>
    <ligand>
        <name>K(+)</name>
        <dbReference type="ChEBI" id="CHEBI:29103"/>
    </ligand>
</feature>
<dbReference type="InterPro" id="IPR002173">
    <property type="entry name" value="Carboh/pur_kinase_PfkB_CS"/>
</dbReference>
<dbReference type="GO" id="GO:0019303">
    <property type="term" value="P:D-ribose catabolic process"/>
    <property type="evidence" value="ECO:0007669"/>
    <property type="project" value="UniProtKB-UniRule"/>
</dbReference>
<reference evidence="16" key="1">
    <citation type="submission" date="2019-02" db="EMBL/GenBank/DDBJ databases">
        <title>Draft genome sequence of Enterococcus sp. Gos25-1.</title>
        <authorList>
            <person name="Tanaka N."/>
            <person name="Shiwa Y."/>
            <person name="Fujita N."/>
        </authorList>
    </citation>
    <scope>NUCLEOTIDE SEQUENCE [LARGE SCALE GENOMIC DNA]</scope>
    <source>
        <strain evidence="16">Gos25-1</strain>
    </source>
</reference>
<dbReference type="SUPFAM" id="SSF53613">
    <property type="entry name" value="Ribokinase-like"/>
    <property type="match status" value="1"/>
</dbReference>
<feature type="binding site" evidence="13">
    <location>
        <position position="253"/>
    </location>
    <ligand>
        <name>substrate</name>
    </ligand>
</feature>
<dbReference type="CDD" id="cd01174">
    <property type="entry name" value="ribokinase"/>
    <property type="match status" value="1"/>
</dbReference>
<dbReference type="InterPro" id="IPR029056">
    <property type="entry name" value="Ribokinase-like"/>
</dbReference>
<dbReference type="PANTHER" id="PTHR10584">
    <property type="entry name" value="SUGAR KINASE"/>
    <property type="match status" value="1"/>
</dbReference>
<dbReference type="AlphaFoldDB" id="A0A4P5PCI9"/>
<dbReference type="HAMAP" id="MF_01987">
    <property type="entry name" value="Ribokinase"/>
    <property type="match status" value="1"/>
</dbReference>
<dbReference type="Pfam" id="PF00294">
    <property type="entry name" value="PfkB"/>
    <property type="match status" value="1"/>
</dbReference>
<dbReference type="GO" id="GO:0005829">
    <property type="term" value="C:cytosol"/>
    <property type="evidence" value="ECO:0007669"/>
    <property type="project" value="TreeGrafter"/>
</dbReference>
<comment type="caution">
    <text evidence="15">The sequence shown here is derived from an EMBL/GenBank/DDBJ whole genome shotgun (WGS) entry which is preliminary data.</text>
</comment>
<name>A0A4P5PCI9_9ENTE</name>
<feature type="binding site" evidence="13">
    <location>
        <position position="249"/>
    </location>
    <ligand>
        <name>K(+)</name>
        <dbReference type="ChEBI" id="CHEBI:29103"/>
    </ligand>
</feature>
<protein>
    <recommendedName>
        <fullName evidence="3 13">Ribokinase</fullName>
        <shortName evidence="13">RK</shortName>
        <ecNumber evidence="2 13">2.7.1.15</ecNumber>
    </recommendedName>
</protein>